<dbReference type="PANTHER" id="PTHR10075:SF101">
    <property type="entry name" value="ZWEI IG DOMAIN PROTEIN ZIG-3"/>
    <property type="match status" value="1"/>
</dbReference>
<evidence type="ECO:0000259" key="8">
    <source>
        <dbReference type="PROSITE" id="PS50835"/>
    </source>
</evidence>
<dbReference type="OMA" id="TYVSAKP"/>
<evidence type="ECO:0000256" key="4">
    <source>
        <dbReference type="ARBA" id="ARBA00022737"/>
    </source>
</evidence>
<dbReference type="InterPro" id="IPR013783">
    <property type="entry name" value="Ig-like_fold"/>
</dbReference>
<proteinExistence type="predicted"/>
<dbReference type="SMART" id="SM00408">
    <property type="entry name" value="IGc2"/>
    <property type="match status" value="2"/>
</dbReference>
<feature type="non-terminal residue" evidence="9">
    <location>
        <position position="272"/>
    </location>
</feature>
<dbReference type="InterPro" id="IPR007110">
    <property type="entry name" value="Ig-like_dom"/>
</dbReference>
<dbReference type="GO" id="GO:0098632">
    <property type="term" value="F:cell-cell adhesion mediator activity"/>
    <property type="evidence" value="ECO:0007669"/>
    <property type="project" value="TreeGrafter"/>
</dbReference>
<keyword evidence="5" id="KW-1015">Disulfide bond</keyword>
<evidence type="ECO:0000313" key="9">
    <source>
        <dbReference type="EMBL" id="KFM78680.1"/>
    </source>
</evidence>
<dbReference type="EMBL" id="KK120614">
    <property type="protein sequence ID" value="KFM78680.1"/>
    <property type="molecule type" value="Genomic_DNA"/>
</dbReference>
<evidence type="ECO:0000313" key="10">
    <source>
        <dbReference type="Proteomes" id="UP000054359"/>
    </source>
</evidence>
<dbReference type="GO" id="GO:0007411">
    <property type="term" value="P:axon guidance"/>
    <property type="evidence" value="ECO:0007669"/>
    <property type="project" value="TreeGrafter"/>
</dbReference>
<reference evidence="9 10" key="1">
    <citation type="submission" date="2013-11" db="EMBL/GenBank/DDBJ databases">
        <title>Genome sequencing of Stegodyphus mimosarum.</title>
        <authorList>
            <person name="Bechsgaard J."/>
        </authorList>
    </citation>
    <scope>NUCLEOTIDE SEQUENCE [LARGE SCALE GENOMIC DNA]</scope>
</reference>
<dbReference type="STRING" id="407821.A0A087UMU1"/>
<keyword evidence="6" id="KW-0393">Immunoglobulin domain</keyword>
<dbReference type="SMART" id="SM00409">
    <property type="entry name" value="IG"/>
    <property type="match status" value="2"/>
</dbReference>
<evidence type="ECO:0000256" key="7">
    <source>
        <dbReference type="SAM" id="SignalP"/>
    </source>
</evidence>
<organism evidence="9 10">
    <name type="scientific">Stegodyphus mimosarum</name>
    <name type="common">African social velvet spider</name>
    <dbReference type="NCBI Taxonomy" id="407821"/>
    <lineage>
        <taxon>Eukaryota</taxon>
        <taxon>Metazoa</taxon>
        <taxon>Ecdysozoa</taxon>
        <taxon>Arthropoda</taxon>
        <taxon>Chelicerata</taxon>
        <taxon>Arachnida</taxon>
        <taxon>Araneae</taxon>
        <taxon>Araneomorphae</taxon>
        <taxon>Entelegynae</taxon>
        <taxon>Eresoidea</taxon>
        <taxon>Eresidae</taxon>
        <taxon>Stegodyphus</taxon>
    </lineage>
</organism>
<evidence type="ECO:0000256" key="3">
    <source>
        <dbReference type="ARBA" id="ARBA00022729"/>
    </source>
</evidence>
<feature type="domain" description="Ig-like" evidence="8">
    <location>
        <begin position="177"/>
        <end position="265"/>
    </location>
</feature>
<dbReference type="InterPro" id="IPR036179">
    <property type="entry name" value="Ig-like_dom_sf"/>
</dbReference>
<protein>
    <submittedName>
        <fullName evidence="9">Neural/ectodermal development factor IMP-L2</fullName>
    </submittedName>
</protein>
<evidence type="ECO:0000256" key="5">
    <source>
        <dbReference type="ARBA" id="ARBA00023157"/>
    </source>
</evidence>
<dbReference type="GO" id="GO:0030424">
    <property type="term" value="C:axon"/>
    <property type="evidence" value="ECO:0007669"/>
    <property type="project" value="TreeGrafter"/>
</dbReference>
<dbReference type="GO" id="GO:0005886">
    <property type="term" value="C:plasma membrane"/>
    <property type="evidence" value="ECO:0007669"/>
    <property type="project" value="TreeGrafter"/>
</dbReference>
<keyword evidence="2" id="KW-0964">Secreted</keyword>
<dbReference type="InterPro" id="IPR003599">
    <property type="entry name" value="Ig_sub"/>
</dbReference>
<sequence>MLHYVIATLMSFALIPLVLSRHIDLDTRGRHEDVRGENNHSWQVTRTHLRLHAKPPRVLRVKEGENQFLECQAGGNPSPVIHWLKNGVKLSQNGRDEDEESTVASDDLLQIENRVPKMDIGSTTSRLYLDCISAKDEAEYTCVAENPYHRTSTTTQVYVAPSSEDVTCPENIFGTAPRIYAWTKTMIENQGQETKVTCRASGHPRPTIEWFDSREQELGVTGSSKYEILPSGDLLIRDLTWSDMGNYICVAANVHGTAKEEIFLYPAAVSIQ</sequence>
<dbReference type="Proteomes" id="UP000054359">
    <property type="component" value="Unassembled WGS sequence"/>
</dbReference>
<dbReference type="SUPFAM" id="SSF48726">
    <property type="entry name" value="Immunoglobulin"/>
    <property type="match status" value="2"/>
</dbReference>
<gene>
    <name evidence="9" type="ORF">X975_18766</name>
</gene>
<dbReference type="AlphaFoldDB" id="A0A087UMU1"/>
<name>A0A087UMU1_STEMI</name>
<dbReference type="PROSITE" id="PS50835">
    <property type="entry name" value="IG_LIKE"/>
    <property type="match status" value="2"/>
</dbReference>
<keyword evidence="4" id="KW-0677">Repeat</keyword>
<evidence type="ECO:0000256" key="1">
    <source>
        <dbReference type="ARBA" id="ARBA00004613"/>
    </source>
</evidence>
<dbReference type="OrthoDB" id="6138780at2759"/>
<accession>A0A087UMU1</accession>
<dbReference type="GO" id="GO:0005576">
    <property type="term" value="C:extracellular region"/>
    <property type="evidence" value="ECO:0007669"/>
    <property type="project" value="UniProtKB-SubCell"/>
</dbReference>
<feature type="signal peptide" evidence="7">
    <location>
        <begin position="1"/>
        <end position="20"/>
    </location>
</feature>
<keyword evidence="10" id="KW-1185">Reference proteome</keyword>
<dbReference type="Pfam" id="PF13927">
    <property type="entry name" value="Ig_3"/>
    <property type="match status" value="2"/>
</dbReference>
<feature type="domain" description="Ig-like" evidence="8">
    <location>
        <begin position="61"/>
        <end position="160"/>
    </location>
</feature>
<dbReference type="GO" id="GO:0070593">
    <property type="term" value="P:dendrite self-avoidance"/>
    <property type="evidence" value="ECO:0007669"/>
    <property type="project" value="TreeGrafter"/>
</dbReference>
<dbReference type="InterPro" id="IPR003598">
    <property type="entry name" value="Ig_sub2"/>
</dbReference>
<evidence type="ECO:0000256" key="2">
    <source>
        <dbReference type="ARBA" id="ARBA00022525"/>
    </source>
</evidence>
<dbReference type="PANTHER" id="PTHR10075">
    <property type="entry name" value="BASIGIN RELATED"/>
    <property type="match status" value="1"/>
</dbReference>
<dbReference type="Gene3D" id="2.60.40.10">
    <property type="entry name" value="Immunoglobulins"/>
    <property type="match status" value="2"/>
</dbReference>
<dbReference type="GO" id="GO:0007156">
    <property type="term" value="P:homophilic cell adhesion via plasma membrane adhesion molecules"/>
    <property type="evidence" value="ECO:0007669"/>
    <property type="project" value="TreeGrafter"/>
</dbReference>
<keyword evidence="3 7" id="KW-0732">Signal</keyword>
<dbReference type="FunFam" id="2.60.40.10:FF:001749">
    <property type="entry name" value="Neural/ectodermal development factor IMP-L2"/>
    <property type="match status" value="1"/>
</dbReference>
<comment type="subcellular location">
    <subcellularLocation>
        <location evidence="1">Secreted</location>
    </subcellularLocation>
</comment>
<evidence type="ECO:0000256" key="6">
    <source>
        <dbReference type="ARBA" id="ARBA00023319"/>
    </source>
</evidence>
<feature type="chain" id="PRO_5001830748" evidence="7">
    <location>
        <begin position="21"/>
        <end position="272"/>
    </location>
</feature>